<dbReference type="AlphaFoldDB" id="C5BSK2"/>
<dbReference type="STRING" id="377629.TERTU_1396"/>
<dbReference type="Proteomes" id="UP000009080">
    <property type="component" value="Chromosome"/>
</dbReference>
<dbReference type="EMBL" id="CP001614">
    <property type="protein sequence ID" value="ACR12064.1"/>
    <property type="molecule type" value="Genomic_DNA"/>
</dbReference>
<evidence type="ECO:0008006" key="3">
    <source>
        <dbReference type="Google" id="ProtNLM"/>
    </source>
</evidence>
<organism evidence="1 2">
    <name type="scientific">Teredinibacter turnerae (strain ATCC 39867 / T7901)</name>
    <dbReference type="NCBI Taxonomy" id="377629"/>
    <lineage>
        <taxon>Bacteria</taxon>
        <taxon>Pseudomonadati</taxon>
        <taxon>Pseudomonadota</taxon>
        <taxon>Gammaproteobacteria</taxon>
        <taxon>Cellvibrionales</taxon>
        <taxon>Cellvibrionaceae</taxon>
        <taxon>Teredinibacter</taxon>
    </lineage>
</organism>
<dbReference type="Gene3D" id="1.20.1440.60">
    <property type="entry name" value="23S rRNA-intervening sequence"/>
    <property type="match status" value="1"/>
</dbReference>
<dbReference type="HOGENOM" id="CLU_129874_0_0_6"/>
<dbReference type="NCBIfam" id="NF008912">
    <property type="entry name" value="PRK12275.1-6"/>
    <property type="match status" value="1"/>
</dbReference>
<proteinExistence type="predicted"/>
<evidence type="ECO:0000313" key="2">
    <source>
        <dbReference type="Proteomes" id="UP000009080"/>
    </source>
</evidence>
<keyword evidence="2" id="KW-1185">Reference proteome</keyword>
<dbReference type="PANTHER" id="PTHR38471">
    <property type="entry name" value="FOUR HELIX BUNDLE PROTEIN"/>
    <property type="match status" value="1"/>
</dbReference>
<sequence>MKFKKLDVWKESARLCVEVYKNLGTLRDYGFRDQITRSALSIPSNIAEGEERESLKDSIRFLNIAKGSTAELITQIYIGIEIGYVEQALGKDLLNKATTISHQLGALIRARKKRNTNQS</sequence>
<dbReference type="eggNOG" id="COG0399">
    <property type="taxonomic scope" value="Bacteria"/>
</dbReference>
<accession>C5BSK2</accession>
<protein>
    <recommendedName>
        <fullName evidence="3">S23 ribosomal protein</fullName>
    </recommendedName>
</protein>
<gene>
    <name evidence="1" type="ordered locus">TERTU_1396</name>
</gene>
<evidence type="ECO:0000313" key="1">
    <source>
        <dbReference type="EMBL" id="ACR12064.1"/>
    </source>
</evidence>
<dbReference type="SUPFAM" id="SSF158446">
    <property type="entry name" value="IVS-encoded protein-like"/>
    <property type="match status" value="1"/>
</dbReference>
<dbReference type="InterPro" id="IPR012657">
    <property type="entry name" value="23S_rRNA-intervening_sequence"/>
</dbReference>
<dbReference type="RefSeq" id="WP_015818176.1">
    <property type="nucleotide sequence ID" value="NC_012997.1"/>
</dbReference>
<dbReference type="PANTHER" id="PTHR38471:SF2">
    <property type="entry name" value="FOUR HELIX BUNDLE PROTEIN"/>
    <property type="match status" value="1"/>
</dbReference>
<reference evidence="1 2" key="1">
    <citation type="journal article" date="2009" name="PLoS ONE">
        <title>The complete genome of Teredinibacter turnerae T7901: an intracellular endosymbiont of marine wood-boring bivalves (shipworms).</title>
        <authorList>
            <person name="Yang J.C."/>
            <person name="Madupu R."/>
            <person name="Durkin A.S."/>
            <person name="Ekborg N.A."/>
            <person name="Pedamallu C.S."/>
            <person name="Hostetler J.B."/>
            <person name="Radune D."/>
            <person name="Toms B.S."/>
            <person name="Henrissat B."/>
            <person name="Coutinho P.M."/>
            <person name="Schwarz S."/>
            <person name="Field L."/>
            <person name="Trindade-Silva A.E."/>
            <person name="Soares C.A.G."/>
            <person name="Elshahawi S."/>
            <person name="Hanora A."/>
            <person name="Schmidt E.W."/>
            <person name="Haygood M.G."/>
            <person name="Posfai J."/>
            <person name="Benner J."/>
            <person name="Madinger C."/>
            <person name="Nove J."/>
            <person name="Anton B."/>
            <person name="Chaudhary K."/>
            <person name="Foster J."/>
            <person name="Holman A."/>
            <person name="Kumar S."/>
            <person name="Lessard P.A."/>
            <person name="Luyten Y.A."/>
            <person name="Slatko B."/>
            <person name="Wood N."/>
            <person name="Wu B."/>
            <person name="Teplitski M."/>
            <person name="Mougous J.D."/>
            <person name="Ward N."/>
            <person name="Eisen J.A."/>
            <person name="Badger J.H."/>
            <person name="Distel D.L."/>
        </authorList>
    </citation>
    <scope>NUCLEOTIDE SEQUENCE [LARGE SCALE GENOMIC DNA]</scope>
    <source>
        <strain evidence="2">ATCC 39867 / T7901</strain>
    </source>
</reference>
<name>C5BSK2_TERTT</name>
<dbReference type="InterPro" id="IPR036583">
    <property type="entry name" value="23S_rRNA_IVS_sf"/>
</dbReference>
<dbReference type="KEGG" id="ttu:TERTU_1396"/>
<dbReference type="Pfam" id="PF05635">
    <property type="entry name" value="23S_rRNA_IVP"/>
    <property type="match status" value="1"/>
</dbReference>
<dbReference type="NCBIfam" id="TIGR02436">
    <property type="entry name" value="four helix bundle protein"/>
    <property type="match status" value="1"/>
</dbReference>
<dbReference type="CDD" id="cd16377">
    <property type="entry name" value="23S_rRNA_IVP_like"/>
    <property type="match status" value="1"/>
</dbReference>